<dbReference type="Proteomes" id="UP001235664">
    <property type="component" value="Unassembled WGS sequence"/>
</dbReference>
<dbReference type="PROSITE" id="PS51257">
    <property type="entry name" value="PROKAR_LIPOPROTEIN"/>
    <property type="match status" value="1"/>
</dbReference>
<evidence type="ECO:0000256" key="4">
    <source>
        <dbReference type="ARBA" id="ARBA00022729"/>
    </source>
</evidence>
<protein>
    <submittedName>
        <fullName evidence="9">M28 family metallopeptidase</fullName>
    </submittedName>
</protein>
<evidence type="ECO:0000256" key="1">
    <source>
        <dbReference type="ARBA" id="ARBA00022438"/>
    </source>
</evidence>
<comment type="caution">
    <text evidence="9">The sequence shown here is derived from an EMBL/GenBank/DDBJ whole genome shotgun (WGS) entry which is preliminary data.</text>
</comment>
<feature type="domain" description="Peptidase M28" evidence="8">
    <location>
        <begin position="318"/>
        <end position="535"/>
    </location>
</feature>
<proteinExistence type="predicted"/>
<evidence type="ECO:0000259" key="8">
    <source>
        <dbReference type="Pfam" id="PF04389"/>
    </source>
</evidence>
<evidence type="ECO:0000256" key="7">
    <source>
        <dbReference type="SAM" id="SignalP"/>
    </source>
</evidence>
<dbReference type="SUPFAM" id="SSF53187">
    <property type="entry name" value="Zn-dependent exopeptidases"/>
    <property type="match status" value="1"/>
</dbReference>
<gene>
    <name evidence="9" type="ORF">Q9K01_01080</name>
</gene>
<evidence type="ECO:0000256" key="3">
    <source>
        <dbReference type="ARBA" id="ARBA00022723"/>
    </source>
</evidence>
<dbReference type="Gene3D" id="3.40.630.10">
    <property type="entry name" value="Zn peptidases"/>
    <property type="match status" value="1"/>
</dbReference>
<keyword evidence="6" id="KW-0862">Zinc</keyword>
<keyword evidence="10" id="KW-1185">Reference proteome</keyword>
<keyword evidence="3" id="KW-0479">Metal-binding</keyword>
<evidence type="ECO:0000256" key="5">
    <source>
        <dbReference type="ARBA" id="ARBA00022801"/>
    </source>
</evidence>
<organism evidence="9 10">
    <name type="scientific">Qipengyuania benthica</name>
    <dbReference type="NCBI Taxonomy" id="3067651"/>
    <lineage>
        <taxon>Bacteria</taxon>
        <taxon>Pseudomonadati</taxon>
        <taxon>Pseudomonadota</taxon>
        <taxon>Alphaproteobacteria</taxon>
        <taxon>Sphingomonadales</taxon>
        <taxon>Erythrobacteraceae</taxon>
        <taxon>Qipengyuania</taxon>
    </lineage>
</organism>
<dbReference type="PANTHER" id="PTHR12147:SF56">
    <property type="entry name" value="AMINOPEPTIDASE YDR415C-RELATED"/>
    <property type="match status" value="1"/>
</dbReference>
<dbReference type="RefSeq" id="WP_305929148.1">
    <property type="nucleotide sequence ID" value="NZ_JAVAIL010000001.1"/>
</dbReference>
<dbReference type="InterPro" id="IPR046450">
    <property type="entry name" value="PA_dom_sf"/>
</dbReference>
<evidence type="ECO:0000313" key="9">
    <source>
        <dbReference type="EMBL" id="MDP4538220.1"/>
    </source>
</evidence>
<keyword evidence="4 7" id="KW-0732">Signal</keyword>
<dbReference type="Pfam" id="PF04389">
    <property type="entry name" value="Peptidase_M28"/>
    <property type="match status" value="1"/>
</dbReference>
<evidence type="ECO:0000313" key="10">
    <source>
        <dbReference type="Proteomes" id="UP001235664"/>
    </source>
</evidence>
<feature type="chain" id="PRO_5046194802" evidence="7">
    <location>
        <begin position="27"/>
        <end position="572"/>
    </location>
</feature>
<name>A0ABT9H4I3_9SPHN</name>
<keyword evidence="1" id="KW-0031">Aminopeptidase</keyword>
<accession>A0ABT9H4I3</accession>
<evidence type="ECO:0000256" key="6">
    <source>
        <dbReference type="ARBA" id="ARBA00022833"/>
    </source>
</evidence>
<evidence type="ECO:0000256" key="2">
    <source>
        <dbReference type="ARBA" id="ARBA00022670"/>
    </source>
</evidence>
<dbReference type="InterPro" id="IPR045175">
    <property type="entry name" value="M28_fam"/>
</dbReference>
<dbReference type="SUPFAM" id="SSF52025">
    <property type="entry name" value="PA domain"/>
    <property type="match status" value="1"/>
</dbReference>
<dbReference type="CDD" id="cd04821">
    <property type="entry name" value="PA_M28_1_2"/>
    <property type="match status" value="1"/>
</dbReference>
<feature type="signal peptide" evidence="7">
    <location>
        <begin position="1"/>
        <end position="26"/>
    </location>
</feature>
<keyword evidence="2" id="KW-0645">Protease</keyword>
<dbReference type="InterPro" id="IPR007484">
    <property type="entry name" value="Peptidase_M28"/>
</dbReference>
<dbReference type="PANTHER" id="PTHR12147">
    <property type="entry name" value="METALLOPEPTIDASE M28 FAMILY MEMBER"/>
    <property type="match status" value="1"/>
</dbReference>
<keyword evidence="5" id="KW-0378">Hydrolase</keyword>
<sequence>MTLTPRFHHTALALVASLALSGCAMTGGDTALVDGTAALDIPDVARGDISRETMVDVTRTLSSDEFEGRMPGTVGEEKTVALLSERFAQAGLQPGNNGSWVQKVPLVEITGKDFAPLTVTGKGETMAFEFGDEWVGVTYREDARTALTDSELVFVGYGVNAPERDWNDYEGIDMRGKTAVILVNDPDYASEDLTGPFNGKAMTFYGRWTYKYEEAARQGAAGAIIIHDTAPASYGWNVVESSWSGPQAYAQRGPNAPPLTKVNGWVQKDVAAQILDAAGYDLSELSARARSRGFEAVPLGLKASTSFANDIRSFQSQNVIGVLPGSERPDEYVIHTAHWDHLGRCKPAPDGDDICNGAIDNATGTAALVALAEAHAKAGAPPRSLVFLAVTAEESGLLGAHYYAENPVFPLAQTVGGINMDAFQVAGPARDVTVVGPGKSQLDAYLEAALVSDGRIATPNPKPEAGYYYRSDHFAFAKRGVPMLYIDGGEDLIDGGRAAGAAVAADYTENRYHGPKDEFDESWDWSGVMGDLQLYYRIGRALAASESWPNWNPGDEFRGIRDADCAASAVGC</sequence>
<reference evidence="9 10" key="1">
    <citation type="submission" date="2023-08" db="EMBL/GenBank/DDBJ databases">
        <title>genomic of DY56.</title>
        <authorList>
            <person name="Wang Y."/>
        </authorList>
    </citation>
    <scope>NUCLEOTIDE SEQUENCE [LARGE SCALE GENOMIC DNA]</scope>
    <source>
        <strain evidence="9 10">DY56-A-20</strain>
    </source>
</reference>
<dbReference type="CDD" id="cd05660">
    <property type="entry name" value="M28_like_PA"/>
    <property type="match status" value="1"/>
</dbReference>
<dbReference type="Gene3D" id="3.50.30.30">
    <property type="match status" value="1"/>
</dbReference>
<dbReference type="EMBL" id="JAVAIL010000001">
    <property type="protein sequence ID" value="MDP4538220.1"/>
    <property type="molecule type" value="Genomic_DNA"/>
</dbReference>